<name>A0A370DM07_9GAMM</name>
<evidence type="ECO:0000313" key="2">
    <source>
        <dbReference type="EMBL" id="RDH85186.1"/>
    </source>
</evidence>
<dbReference type="Gene3D" id="2.40.10.220">
    <property type="entry name" value="predicted glycosyltransferase like domains"/>
    <property type="match status" value="1"/>
</dbReference>
<feature type="domain" description="PilZ" evidence="1">
    <location>
        <begin position="101"/>
        <end position="170"/>
    </location>
</feature>
<organism evidence="2 3">
    <name type="scientific">endosymbiont of Galathealinum brachiosum</name>
    <dbReference type="NCBI Taxonomy" id="2200906"/>
    <lineage>
        <taxon>Bacteria</taxon>
        <taxon>Pseudomonadati</taxon>
        <taxon>Pseudomonadota</taxon>
        <taxon>Gammaproteobacteria</taxon>
        <taxon>sulfur-oxidizing symbionts</taxon>
    </lineage>
</organism>
<evidence type="ECO:0000259" key="1">
    <source>
        <dbReference type="Pfam" id="PF07238"/>
    </source>
</evidence>
<reference evidence="2 3" key="1">
    <citation type="journal article" date="2018" name="ISME J.">
        <title>Endosymbiont genomes yield clues of tubeworm success.</title>
        <authorList>
            <person name="Li Y."/>
            <person name="Liles M.R."/>
            <person name="Halanych K.M."/>
        </authorList>
    </citation>
    <scope>NUCLEOTIDE SEQUENCE [LARGE SCALE GENOMIC DNA]</scope>
    <source>
        <strain evidence="2">A1464</strain>
    </source>
</reference>
<dbReference type="Proteomes" id="UP000254266">
    <property type="component" value="Unassembled WGS sequence"/>
</dbReference>
<dbReference type="Pfam" id="PF07238">
    <property type="entry name" value="PilZ"/>
    <property type="match status" value="1"/>
</dbReference>
<sequence>MIKINDNERRDFFRIDDDVYLDYASITEEEYKAAPETLRNLEDSAFSLSANFATLNNSINPILNNIKQLHPDIGEYLEALNSKIDRLSQHIHFGSSDFDNEKVYTANISASGIQFETDQSFQLQQAMKLELVLLPEKVGVLIFGRVVDVKAKCICIEFEHLRNEDQELMIKHNLNRQMNELREKNNNN</sequence>
<dbReference type="InterPro" id="IPR009875">
    <property type="entry name" value="PilZ_domain"/>
</dbReference>
<dbReference type="EMBL" id="QFXC01000006">
    <property type="protein sequence ID" value="RDH85186.1"/>
    <property type="molecule type" value="Genomic_DNA"/>
</dbReference>
<dbReference type="GO" id="GO:0035438">
    <property type="term" value="F:cyclic-di-GMP binding"/>
    <property type="evidence" value="ECO:0007669"/>
    <property type="project" value="InterPro"/>
</dbReference>
<accession>A0A370DM07</accession>
<gene>
    <name evidence="2" type="ORF">DIZ80_02590</name>
</gene>
<protein>
    <recommendedName>
        <fullName evidence="1">PilZ domain-containing protein</fullName>
    </recommendedName>
</protein>
<proteinExistence type="predicted"/>
<keyword evidence="3" id="KW-1185">Reference proteome</keyword>
<dbReference type="AlphaFoldDB" id="A0A370DM07"/>
<comment type="caution">
    <text evidence="2">The sequence shown here is derived from an EMBL/GenBank/DDBJ whole genome shotgun (WGS) entry which is preliminary data.</text>
</comment>
<evidence type="ECO:0000313" key="3">
    <source>
        <dbReference type="Proteomes" id="UP000254266"/>
    </source>
</evidence>